<evidence type="ECO:0000256" key="1">
    <source>
        <dbReference type="SAM" id="SignalP"/>
    </source>
</evidence>
<evidence type="ECO:0000313" key="2">
    <source>
        <dbReference type="EMBL" id="RDV28034.1"/>
    </source>
</evidence>
<dbReference type="Proteomes" id="UP000256561">
    <property type="component" value="Unassembled WGS sequence"/>
</dbReference>
<dbReference type="OrthoDB" id="6077907at2"/>
<name>A0A3D8MC04_9ALTE</name>
<proteinExistence type="predicted"/>
<gene>
    <name evidence="2" type="ORF">DXV75_03455</name>
</gene>
<comment type="caution">
    <text evidence="2">The sequence shown here is derived from an EMBL/GenBank/DDBJ whole genome shotgun (WGS) entry which is preliminary data.</text>
</comment>
<keyword evidence="1" id="KW-0732">Signal</keyword>
<feature type="chain" id="PRO_5017755257" evidence="1">
    <location>
        <begin position="22"/>
        <end position="290"/>
    </location>
</feature>
<reference evidence="3" key="1">
    <citation type="submission" date="2018-08" db="EMBL/GenBank/DDBJ databases">
        <authorList>
            <person name="Zhang J."/>
            <person name="Du Z.-J."/>
        </authorList>
    </citation>
    <scope>NUCLEOTIDE SEQUENCE [LARGE SCALE GENOMIC DNA]</scope>
    <source>
        <strain evidence="3">KCTC 52655</strain>
    </source>
</reference>
<dbReference type="RefSeq" id="WP_115591970.1">
    <property type="nucleotide sequence ID" value="NZ_QRHA01000002.1"/>
</dbReference>
<evidence type="ECO:0000313" key="3">
    <source>
        <dbReference type="Proteomes" id="UP000256561"/>
    </source>
</evidence>
<protein>
    <submittedName>
        <fullName evidence="2">Uncharacterized protein</fullName>
    </submittedName>
</protein>
<sequence>MKRRALGFLIASICVFSSAQAQVHEAARMLAPPASESNEPEDTGANRAEILSGFQQVYNGAGKPRIAVFWNRQFDDQLSQWFQLARRTSSAGVDLSAQDSFQTEGTDPASYERSVSGQGEVSASDYLEVRVGQQQRAGFNEADGFKFASGFTSAFLNVPAKVVDRAAVMRLIQRQQEKQGGAEDMADVQKIETDSLVGFADYLTEILLTPDSDSETGWAFMVSVKSVQNGQVVAMFHSAAELASKGAPKISWEATPNGYQKVEEEQTPPTLAETGEQLGYETMQALSKIL</sequence>
<feature type="signal peptide" evidence="1">
    <location>
        <begin position="1"/>
        <end position="21"/>
    </location>
</feature>
<keyword evidence="3" id="KW-1185">Reference proteome</keyword>
<accession>A0A3D8MC04</accession>
<organism evidence="2 3">
    <name type="scientific">Alteromonas aestuariivivens</name>
    <dbReference type="NCBI Taxonomy" id="1938339"/>
    <lineage>
        <taxon>Bacteria</taxon>
        <taxon>Pseudomonadati</taxon>
        <taxon>Pseudomonadota</taxon>
        <taxon>Gammaproteobacteria</taxon>
        <taxon>Alteromonadales</taxon>
        <taxon>Alteromonadaceae</taxon>
        <taxon>Alteromonas/Salinimonas group</taxon>
        <taxon>Alteromonas</taxon>
    </lineage>
</organism>
<dbReference type="EMBL" id="QRHA01000002">
    <property type="protein sequence ID" value="RDV28034.1"/>
    <property type="molecule type" value="Genomic_DNA"/>
</dbReference>
<dbReference type="AlphaFoldDB" id="A0A3D8MC04"/>